<dbReference type="EnsemblPlants" id="LPERR03G29020.1">
    <property type="protein sequence ID" value="LPERR03G29020.1"/>
    <property type="gene ID" value="LPERR03G29020"/>
</dbReference>
<proteinExistence type="predicted"/>
<name>A0A0D9VZ49_9ORYZ</name>
<reference evidence="3" key="2">
    <citation type="submission" date="2013-12" db="EMBL/GenBank/DDBJ databases">
        <authorList>
            <person name="Yu Y."/>
            <person name="Lee S."/>
            <person name="de Baynast K."/>
            <person name="Wissotski M."/>
            <person name="Liu L."/>
            <person name="Talag J."/>
            <person name="Goicoechea J."/>
            <person name="Angelova A."/>
            <person name="Jetty R."/>
            <person name="Kudrna D."/>
            <person name="Golser W."/>
            <person name="Rivera L."/>
            <person name="Zhang J."/>
            <person name="Wing R."/>
        </authorList>
    </citation>
    <scope>NUCLEOTIDE SEQUENCE</scope>
</reference>
<feature type="compositionally biased region" description="Basic and acidic residues" evidence="1">
    <location>
        <begin position="10"/>
        <end position="20"/>
    </location>
</feature>
<reference evidence="2" key="3">
    <citation type="submission" date="2015-04" db="UniProtKB">
        <authorList>
            <consortium name="EnsemblPlants"/>
        </authorList>
    </citation>
    <scope>IDENTIFICATION</scope>
</reference>
<feature type="region of interest" description="Disordered" evidence="1">
    <location>
        <begin position="1"/>
        <end position="98"/>
    </location>
</feature>
<evidence type="ECO:0000313" key="3">
    <source>
        <dbReference type="Proteomes" id="UP000032180"/>
    </source>
</evidence>
<dbReference type="Gramene" id="LPERR03G29020.1">
    <property type="protein sequence ID" value="LPERR03G29020.1"/>
    <property type="gene ID" value="LPERR03G29020"/>
</dbReference>
<evidence type="ECO:0000313" key="2">
    <source>
        <dbReference type="EnsemblPlants" id="LPERR03G29020.1"/>
    </source>
</evidence>
<feature type="compositionally biased region" description="Basic residues" evidence="1">
    <location>
        <begin position="48"/>
        <end position="59"/>
    </location>
</feature>
<sequence>MDLTMANLAVDRRTRHEQRYRARGRKAANQQVKTERREPASPNLWSPARRRALPPRAARRSTPWIRTSRRRRLHQPHSTPTPNHTLPREQIALRPPPK</sequence>
<dbReference type="Proteomes" id="UP000032180">
    <property type="component" value="Chromosome 3"/>
</dbReference>
<protein>
    <submittedName>
        <fullName evidence="2">Uncharacterized protein</fullName>
    </submittedName>
</protein>
<dbReference type="AlphaFoldDB" id="A0A0D9VZ49"/>
<evidence type="ECO:0000256" key="1">
    <source>
        <dbReference type="SAM" id="MobiDB-lite"/>
    </source>
</evidence>
<dbReference type="HOGENOM" id="CLU_2336692_0_0_1"/>
<reference evidence="2 3" key="1">
    <citation type="submission" date="2012-08" db="EMBL/GenBank/DDBJ databases">
        <title>Oryza genome evolution.</title>
        <authorList>
            <person name="Wing R.A."/>
        </authorList>
    </citation>
    <scope>NUCLEOTIDE SEQUENCE</scope>
</reference>
<organism evidence="2 3">
    <name type="scientific">Leersia perrieri</name>
    <dbReference type="NCBI Taxonomy" id="77586"/>
    <lineage>
        <taxon>Eukaryota</taxon>
        <taxon>Viridiplantae</taxon>
        <taxon>Streptophyta</taxon>
        <taxon>Embryophyta</taxon>
        <taxon>Tracheophyta</taxon>
        <taxon>Spermatophyta</taxon>
        <taxon>Magnoliopsida</taxon>
        <taxon>Liliopsida</taxon>
        <taxon>Poales</taxon>
        <taxon>Poaceae</taxon>
        <taxon>BOP clade</taxon>
        <taxon>Oryzoideae</taxon>
        <taxon>Oryzeae</taxon>
        <taxon>Oryzinae</taxon>
        <taxon>Leersia</taxon>
    </lineage>
</organism>
<keyword evidence="3" id="KW-1185">Reference proteome</keyword>
<accession>A0A0D9VZ49</accession>